<feature type="domain" description="SPW repeat-containing integral membrane" evidence="2">
    <location>
        <begin position="9"/>
        <end position="106"/>
    </location>
</feature>
<feature type="transmembrane region" description="Helical" evidence="1">
    <location>
        <begin position="92"/>
        <end position="110"/>
    </location>
</feature>
<comment type="caution">
    <text evidence="3">The sequence shown here is derived from an EMBL/GenBank/DDBJ whole genome shotgun (WGS) entry which is preliminary data.</text>
</comment>
<evidence type="ECO:0000313" key="3">
    <source>
        <dbReference type="EMBL" id="KAA9332609.1"/>
    </source>
</evidence>
<feature type="transmembrane region" description="Helical" evidence="1">
    <location>
        <begin position="12"/>
        <end position="31"/>
    </location>
</feature>
<accession>A0A5N1IW04</accession>
<dbReference type="Pfam" id="PF03779">
    <property type="entry name" value="SPW"/>
    <property type="match status" value="1"/>
</dbReference>
<evidence type="ECO:0000313" key="4">
    <source>
        <dbReference type="Proteomes" id="UP000326570"/>
    </source>
</evidence>
<organism evidence="3 4">
    <name type="scientific">Adhaeribacter soli</name>
    <dbReference type="NCBI Taxonomy" id="2607655"/>
    <lineage>
        <taxon>Bacteria</taxon>
        <taxon>Pseudomonadati</taxon>
        <taxon>Bacteroidota</taxon>
        <taxon>Cytophagia</taxon>
        <taxon>Cytophagales</taxon>
        <taxon>Hymenobacteraceae</taxon>
        <taxon>Adhaeribacter</taxon>
    </lineage>
</organism>
<dbReference type="AlphaFoldDB" id="A0A5N1IW04"/>
<proteinExistence type="predicted"/>
<dbReference type="RefSeq" id="WP_150904022.1">
    <property type="nucleotide sequence ID" value="NZ_VTWT01000006.1"/>
</dbReference>
<gene>
    <name evidence="3" type="ORF">F0P94_11390</name>
</gene>
<evidence type="ECO:0000259" key="2">
    <source>
        <dbReference type="Pfam" id="PF03779"/>
    </source>
</evidence>
<keyword evidence="1" id="KW-1133">Transmembrane helix</keyword>
<name>A0A5N1IW04_9BACT</name>
<evidence type="ECO:0000256" key="1">
    <source>
        <dbReference type="SAM" id="Phobius"/>
    </source>
</evidence>
<feature type="transmembrane region" description="Helical" evidence="1">
    <location>
        <begin position="67"/>
        <end position="86"/>
    </location>
</feature>
<sequence length="129" mass="14179">MNLISTRMHGIMDYLLGIVIIASPWLLNFAAGGAETWVPVVIGALILAQAAMTDFEPGLVHIIPMRTHLIMDIFIGAALACSPWLFGFNERVWMPHVILGIVPILMYLVTNKEPGYSPGNVHRTPHHGV</sequence>
<keyword evidence="1" id="KW-0812">Transmembrane</keyword>
<dbReference type="Proteomes" id="UP000326570">
    <property type="component" value="Unassembled WGS sequence"/>
</dbReference>
<keyword evidence="1" id="KW-0472">Membrane</keyword>
<keyword evidence="4" id="KW-1185">Reference proteome</keyword>
<dbReference type="InterPro" id="IPR005530">
    <property type="entry name" value="SPW"/>
</dbReference>
<protein>
    <recommendedName>
        <fullName evidence="2">SPW repeat-containing integral membrane domain-containing protein</fullName>
    </recommendedName>
</protein>
<reference evidence="3 4" key="1">
    <citation type="submission" date="2019-09" db="EMBL/GenBank/DDBJ databases">
        <title>Genome sequence of Adhaeribacter sp. M2.</title>
        <authorList>
            <person name="Srinivasan S."/>
        </authorList>
    </citation>
    <scope>NUCLEOTIDE SEQUENCE [LARGE SCALE GENOMIC DNA]</scope>
    <source>
        <strain evidence="3 4">M2</strain>
    </source>
</reference>
<dbReference type="EMBL" id="VTWT01000006">
    <property type="protein sequence ID" value="KAA9332609.1"/>
    <property type="molecule type" value="Genomic_DNA"/>
</dbReference>
<feature type="transmembrane region" description="Helical" evidence="1">
    <location>
        <begin position="37"/>
        <end position="55"/>
    </location>
</feature>